<gene>
    <name evidence="1" type="ORF">NYG90_08595</name>
</gene>
<protein>
    <submittedName>
        <fullName evidence="1">Uncharacterized protein</fullName>
    </submittedName>
</protein>
<dbReference type="Proteomes" id="UP001173802">
    <property type="component" value="Unassembled WGS sequence"/>
</dbReference>
<comment type="caution">
    <text evidence="1">The sequence shown here is derived from an EMBL/GenBank/DDBJ whole genome shotgun (WGS) entry which is preliminary data.</text>
</comment>
<reference evidence="1 2" key="1">
    <citation type="journal article" date="2023" name="Microorganisms">
        <title>Isolation and Genomic Characteristics of Cat-Borne Campylobacter felis sp. nov. and Sheep-Borne Campylobacter ovis sp. nov.</title>
        <authorList>
            <person name="Wang H."/>
            <person name="Li Y."/>
            <person name="Gu Y."/>
            <person name="Zhou G."/>
            <person name="Chen X."/>
            <person name="Zhang X."/>
            <person name="Shao Z."/>
            <person name="Zhang J."/>
            <person name="Zhang M."/>
        </authorList>
    </citation>
    <scope>NUCLEOTIDE SEQUENCE [LARGE SCALE GENOMIC DNA]</scope>
    <source>
        <strain evidence="1 2">XJK30-2</strain>
    </source>
</reference>
<organism evidence="1 2">
    <name type="scientific">Helicobacter zhangjianzhongii</name>
    <dbReference type="NCBI Taxonomy" id="2974574"/>
    <lineage>
        <taxon>Bacteria</taxon>
        <taxon>Pseudomonadati</taxon>
        <taxon>Campylobacterota</taxon>
        <taxon>Epsilonproteobacteria</taxon>
        <taxon>Campylobacterales</taxon>
        <taxon>Helicobacteraceae</taxon>
        <taxon>Helicobacter</taxon>
    </lineage>
</organism>
<evidence type="ECO:0000313" key="2">
    <source>
        <dbReference type="Proteomes" id="UP001173802"/>
    </source>
</evidence>
<sequence>MRMVYVIISALFVAVVFSGCGASMNVQKYFYPSYWEARSLNKNLTYYGEWTDREKFRELMTNEKKKNKITKKYENLLAYFNLTLNDWEEIQKNLVKFNPMVPNYRELNLEPKDGEIINKRHRSINVIIINKRIAMGGARIVFDTDKPIGVENIVKFYPIIYWYNDTFRFDDSAASFFDIMRPEWEFMGFMR</sequence>
<name>A0ACC6FU48_9HELI</name>
<accession>A0ACC6FU48</accession>
<evidence type="ECO:0000313" key="1">
    <source>
        <dbReference type="EMBL" id="MDL0082723.1"/>
    </source>
</evidence>
<proteinExistence type="predicted"/>
<keyword evidence="2" id="KW-1185">Reference proteome</keyword>
<dbReference type="EMBL" id="JANURN010000008">
    <property type="protein sequence ID" value="MDL0082723.1"/>
    <property type="molecule type" value="Genomic_DNA"/>
</dbReference>